<keyword evidence="3" id="KW-1185">Reference proteome</keyword>
<accession>A0ABY6NRY1</accession>
<evidence type="ECO:0000256" key="1">
    <source>
        <dbReference type="SAM" id="SignalP"/>
    </source>
</evidence>
<evidence type="ECO:0000313" key="2">
    <source>
        <dbReference type="EMBL" id="UZH55243.1"/>
    </source>
</evidence>
<organism evidence="2 3">
    <name type="scientific">Salinimicrobium tongyeongense</name>
    <dbReference type="NCBI Taxonomy" id="2809707"/>
    <lineage>
        <taxon>Bacteria</taxon>
        <taxon>Pseudomonadati</taxon>
        <taxon>Bacteroidota</taxon>
        <taxon>Flavobacteriia</taxon>
        <taxon>Flavobacteriales</taxon>
        <taxon>Flavobacteriaceae</taxon>
        <taxon>Salinimicrobium</taxon>
    </lineage>
</organism>
<keyword evidence="1" id="KW-0732">Signal</keyword>
<dbReference type="RefSeq" id="WP_265163593.1">
    <property type="nucleotide sequence ID" value="NZ_CP069620.1"/>
</dbReference>
<dbReference type="EMBL" id="CP069620">
    <property type="protein sequence ID" value="UZH55243.1"/>
    <property type="molecule type" value="Genomic_DNA"/>
</dbReference>
<dbReference type="Proteomes" id="UP001163981">
    <property type="component" value="Chromosome"/>
</dbReference>
<name>A0ABY6NRY1_9FLAO</name>
<reference evidence="2" key="1">
    <citation type="submission" date="2021-02" db="EMBL/GenBank/DDBJ databases">
        <title>Salinimicrobium sp. nov. isolated from seawater in Tongyeong, Republic of Korea.</title>
        <authorList>
            <person name="Lee S.-J."/>
        </authorList>
    </citation>
    <scope>NUCLEOTIDE SEQUENCE</scope>
    <source>
        <strain evidence="2">HN-2-9-2</strain>
    </source>
</reference>
<feature type="signal peptide" evidence="1">
    <location>
        <begin position="1"/>
        <end position="18"/>
    </location>
</feature>
<feature type="chain" id="PRO_5046880202" evidence="1">
    <location>
        <begin position="19"/>
        <end position="458"/>
    </location>
</feature>
<proteinExistence type="predicted"/>
<protein>
    <submittedName>
        <fullName evidence="2">Uncharacterized protein</fullName>
    </submittedName>
</protein>
<gene>
    <name evidence="2" type="ORF">JRG66_15045</name>
</gene>
<sequence length="458" mass="53281">MKSIFTFCFLLVFSILSATPKPLTEELVIRLQEDEKLIGTFSGDIDQQTSLHLLVTKNKQDDQYLVKTYFIDANKNISALENAVFPEKPSVISYHLKDEVLTLLLQQGKKKEEKLEILEFSTVNGGLKRFSVENFEEPYLIMRGSEKTFLLNKKDEEIEIISITGALEPEKAILDFSGINRDTAEKFFKKKPEGINTAEFVAQGSINPSKLYYTHEKLVFDYKSEKEYFILSVEPDTGEQEIFKADFSDLDKVKEVNTYIYENKAFLFMNNREDIILRIYDIESQKLLREVKLREEFSANEDLKKLITKSSRKNFSLTATVNTGIENTLLVNLGAVPTYEYFYMYNWWWQHTMFHNMMMQQISIPKPQLPFGPNTAQDNDLYYYSAPRAVQLVMDKDLKFLKNSAGTPVRPQFDKDKYLDIFRNNEMLKEETISFTTGSVRAIYFSESTKSIHIKIFD</sequence>
<evidence type="ECO:0000313" key="3">
    <source>
        <dbReference type="Proteomes" id="UP001163981"/>
    </source>
</evidence>